<evidence type="ECO:0000313" key="1">
    <source>
        <dbReference type="EMBL" id="KAL3884707.1"/>
    </source>
</evidence>
<evidence type="ECO:0000313" key="2">
    <source>
        <dbReference type="EMBL" id="KAL3884917.1"/>
    </source>
</evidence>
<proteinExistence type="predicted"/>
<gene>
    <name evidence="1" type="ORF">ACJMK2_024819</name>
    <name evidence="2" type="ORF">ACJMK2_025016</name>
</gene>
<dbReference type="PANTHER" id="PTHR31751:SF42">
    <property type="entry name" value="PROTEIN CBG10204"/>
    <property type="match status" value="1"/>
</dbReference>
<evidence type="ECO:0000313" key="3">
    <source>
        <dbReference type="Proteomes" id="UP001634394"/>
    </source>
</evidence>
<accession>A0ABD3XI63</accession>
<dbReference type="EMBL" id="JBJQND010000002">
    <property type="protein sequence ID" value="KAL3884707.1"/>
    <property type="molecule type" value="Genomic_DNA"/>
</dbReference>
<dbReference type="EMBL" id="JBJQND010000002">
    <property type="protein sequence ID" value="KAL3884917.1"/>
    <property type="molecule type" value="Genomic_DNA"/>
</dbReference>
<name>A0ABD3XI63_SINWO</name>
<organism evidence="1 3">
    <name type="scientific">Sinanodonta woodiana</name>
    <name type="common">Chinese pond mussel</name>
    <name type="synonym">Anodonta woodiana</name>
    <dbReference type="NCBI Taxonomy" id="1069815"/>
    <lineage>
        <taxon>Eukaryota</taxon>
        <taxon>Metazoa</taxon>
        <taxon>Spiralia</taxon>
        <taxon>Lophotrochozoa</taxon>
        <taxon>Mollusca</taxon>
        <taxon>Bivalvia</taxon>
        <taxon>Autobranchia</taxon>
        <taxon>Heteroconchia</taxon>
        <taxon>Palaeoheterodonta</taxon>
        <taxon>Unionida</taxon>
        <taxon>Unionoidea</taxon>
        <taxon>Unionidae</taxon>
        <taxon>Unioninae</taxon>
        <taxon>Sinanodonta</taxon>
    </lineage>
</organism>
<dbReference type="Proteomes" id="UP001634394">
    <property type="component" value="Unassembled WGS sequence"/>
</dbReference>
<dbReference type="PANTHER" id="PTHR31751">
    <property type="entry name" value="SI:CH211-108C17.2-RELATED-RELATED"/>
    <property type="match status" value="1"/>
</dbReference>
<comment type="caution">
    <text evidence="1">The sequence shown here is derived from an EMBL/GenBank/DDBJ whole genome shotgun (WGS) entry which is preliminary data.</text>
</comment>
<keyword evidence="3" id="KW-1185">Reference proteome</keyword>
<dbReference type="AlphaFoldDB" id="A0ABD3XI63"/>
<evidence type="ECO:0008006" key="4">
    <source>
        <dbReference type="Google" id="ProtNLM"/>
    </source>
</evidence>
<protein>
    <recommendedName>
        <fullName evidence="4">TLDc domain-containing protein</fullName>
    </recommendedName>
</protein>
<reference evidence="1 3" key="1">
    <citation type="submission" date="2024-11" db="EMBL/GenBank/DDBJ databases">
        <title>Chromosome-level genome assembly of the freshwater bivalve Anodonta woodiana.</title>
        <authorList>
            <person name="Chen X."/>
        </authorList>
    </citation>
    <scope>NUCLEOTIDE SEQUENCE [LARGE SCALE GENOMIC DNA]</scope>
    <source>
        <strain evidence="1">MN2024</strain>
        <tissue evidence="1">Gills</tissue>
    </source>
</reference>
<sequence>MKSASYNKCLFFLQRSSQENKFLVAESALLSLFSVCCNCGNGAQGVINIVQKCDFCSHKGSWNSQPFVRFIKAVNQLLFCLLEAIPPQAVRIFEFLKMTHTNIDTFVCIKGTTSNQQLHIFWKQKQEGYFEEVWSGGGSIVAVDDRADSPDHSAMYGIYSSEDVNTGKVVNMEIV</sequence>